<keyword evidence="2" id="KW-1133">Transmembrane helix</keyword>
<evidence type="ECO:0000313" key="3">
    <source>
        <dbReference type="EMBL" id="MBB5834742.1"/>
    </source>
</evidence>
<accession>A0A7W9J329</accession>
<feature type="region of interest" description="Disordered" evidence="1">
    <location>
        <begin position="1"/>
        <end position="20"/>
    </location>
</feature>
<name>A0A7W9J329_9ACTN</name>
<keyword evidence="2" id="KW-0472">Membrane</keyword>
<comment type="caution">
    <text evidence="3">The sequence shown here is derived from an EMBL/GenBank/DDBJ whole genome shotgun (WGS) entry which is preliminary data.</text>
</comment>
<evidence type="ECO:0000256" key="2">
    <source>
        <dbReference type="SAM" id="Phobius"/>
    </source>
</evidence>
<sequence length="66" mass="7359">METAGRSPRGEDRGAESTGVETAVVSGSRWVVVGGIAGWVKMKLWMLGWWLLLVVGSVGWRRLMRW</sequence>
<evidence type="ECO:0000313" key="4">
    <source>
        <dbReference type="Proteomes" id="UP000549971"/>
    </source>
</evidence>
<feature type="transmembrane region" description="Helical" evidence="2">
    <location>
        <begin position="44"/>
        <end position="63"/>
    </location>
</feature>
<dbReference type="Proteomes" id="UP000549971">
    <property type="component" value="Unassembled WGS sequence"/>
</dbReference>
<keyword evidence="2" id="KW-0812">Transmembrane</keyword>
<organism evidence="3 4">
    <name type="scientific">Kribbella italica</name>
    <dbReference type="NCBI Taxonomy" id="1540520"/>
    <lineage>
        <taxon>Bacteria</taxon>
        <taxon>Bacillati</taxon>
        <taxon>Actinomycetota</taxon>
        <taxon>Actinomycetes</taxon>
        <taxon>Propionibacteriales</taxon>
        <taxon>Kribbellaceae</taxon>
        <taxon>Kribbella</taxon>
    </lineage>
</organism>
<proteinExistence type="predicted"/>
<evidence type="ECO:0000256" key="1">
    <source>
        <dbReference type="SAM" id="MobiDB-lite"/>
    </source>
</evidence>
<dbReference type="AlphaFoldDB" id="A0A7W9J329"/>
<protein>
    <submittedName>
        <fullName evidence="3">Uncharacterized protein</fullName>
    </submittedName>
</protein>
<dbReference type="EMBL" id="JACHMY010000001">
    <property type="protein sequence ID" value="MBB5834742.1"/>
    <property type="molecule type" value="Genomic_DNA"/>
</dbReference>
<gene>
    <name evidence="3" type="ORF">HDA39_001476</name>
</gene>
<reference evidence="3 4" key="1">
    <citation type="submission" date="2020-08" db="EMBL/GenBank/DDBJ databases">
        <title>Sequencing the genomes of 1000 actinobacteria strains.</title>
        <authorList>
            <person name="Klenk H.-P."/>
        </authorList>
    </citation>
    <scope>NUCLEOTIDE SEQUENCE [LARGE SCALE GENOMIC DNA]</scope>
    <source>
        <strain evidence="3 4">DSM 28967</strain>
    </source>
</reference>
<keyword evidence="4" id="KW-1185">Reference proteome</keyword>